<dbReference type="PANTHER" id="PTHR15439">
    <property type="entry name" value="RETINOBLASTOMA-BINDING PROTEIN 6"/>
    <property type="match status" value="1"/>
</dbReference>
<dbReference type="PANTHER" id="PTHR15439:SF0">
    <property type="entry name" value="CELL DIVISION CYCLE AND APOPTOSIS REGULATOR PROTEIN 1-RELATED"/>
    <property type="match status" value="1"/>
</dbReference>
<organism evidence="7 8">
    <name type="scientific">Sarcoptes scabiei</name>
    <name type="common">Itch mite</name>
    <name type="synonym">Acarus scabiei</name>
    <dbReference type="NCBI Taxonomy" id="52283"/>
    <lineage>
        <taxon>Eukaryota</taxon>
        <taxon>Metazoa</taxon>
        <taxon>Ecdysozoa</taxon>
        <taxon>Arthropoda</taxon>
        <taxon>Chelicerata</taxon>
        <taxon>Arachnida</taxon>
        <taxon>Acari</taxon>
        <taxon>Acariformes</taxon>
        <taxon>Sarcoptiformes</taxon>
        <taxon>Astigmata</taxon>
        <taxon>Psoroptidia</taxon>
        <taxon>Sarcoptoidea</taxon>
        <taxon>Sarcoptidae</taxon>
        <taxon>Sarcoptinae</taxon>
        <taxon>Sarcoptes</taxon>
    </lineage>
</organism>
<accession>A0A132ADB8</accession>
<name>A0A132ADB8_SARSC</name>
<dbReference type="InterPro" id="IPR013083">
    <property type="entry name" value="Znf_RING/FYVE/PHD"/>
</dbReference>
<gene>
    <name evidence="7" type="ORF">QR98_0075100</name>
</gene>
<evidence type="ECO:0000313" key="8">
    <source>
        <dbReference type="Proteomes" id="UP000616769"/>
    </source>
</evidence>
<dbReference type="VEuPathDB" id="VectorBase:SSCA005375"/>
<dbReference type="InterPro" id="IPR025829">
    <property type="entry name" value="Zn_knuckle_CX2CX3GHX4C"/>
</dbReference>
<feature type="compositionally biased region" description="Basic and acidic residues" evidence="6">
    <location>
        <begin position="370"/>
        <end position="381"/>
    </location>
</feature>
<reference evidence="7 8" key="1">
    <citation type="journal article" date="2015" name="Parasit. Vectors">
        <title>Draft genome of the scabies mite.</title>
        <authorList>
            <person name="Rider S.D.Jr."/>
            <person name="Morgan M.S."/>
            <person name="Arlian L.G."/>
        </authorList>
    </citation>
    <scope>NUCLEOTIDE SEQUENCE [LARGE SCALE GENOMIC DNA]</scope>
    <source>
        <strain evidence="7">Arlian Lab</strain>
    </source>
</reference>
<proteinExistence type="predicted"/>
<dbReference type="GO" id="GO:0061630">
    <property type="term" value="F:ubiquitin protein ligase activity"/>
    <property type="evidence" value="ECO:0007669"/>
    <property type="project" value="InterPro"/>
</dbReference>
<evidence type="ECO:0000256" key="3">
    <source>
        <dbReference type="ARBA" id="ARBA00022771"/>
    </source>
</evidence>
<keyword evidence="2" id="KW-0479">Metal-binding</keyword>
<dbReference type="SMART" id="SM00343">
    <property type="entry name" value="ZnF_C2HC"/>
    <property type="match status" value="1"/>
</dbReference>
<keyword evidence="5" id="KW-0539">Nucleus</keyword>
<comment type="caution">
    <text evidence="7">The sequence shown here is derived from an EMBL/GenBank/DDBJ whole genome shotgun (WGS) entry which is preliminary data.</text>
</comment>
<dbReference type="OrthoDB" id="106784at2759"/>
<keyword evidence="3" id="KW-0863">Zinc-finger</keyword>
<sequence length="790" mass="88570">MSVHYKFKSGKEAHTITFDSLHISLGELKKAIMQQRKIGKNADLDLQITNAQTKEVYQNNSTLIPKNTSVIVARVPVANTGHKKAWNKNQSNANSAENVSTDISASMFAPDKLNSSTSEEDKIKEMLTQSTKDYDPNKYAKGRGPMGPLPPNYTCYRCGNPGHYIKHCPTNNIDVKRSTGIPRSFMIPANKEQKGAMITANGEYAVPLIDHVAYKEIKKEKPPFAENENEAESEPKIEIPSDLQCTLCKNLLQDAVLIPCCGNSFCDEFGKFKNESGYQNNLQKSNESKSSTIESEAMKSEPIEENDVADQSAERKESSDGPDANDTHTESFTAENSNQSNKNLDQSGSDVHIDEEHKEETIENSDDFGGDSRDPSGENKSVELNSIPKSEINSDNMMEDKSVLIAENEDKKSATLAKSEQPLVPSLVPPIAPLPVIGPGGILPPPPQFGLNFPNKFRLADQKDHQECILDIIRMIDDLVILDHQLPGNVRVRFHLIHLNPVTDLIDLRDAQNLVIIVNEDLKFALVPKVFHHHHIVTETVPINQCLAIMETKVNDEKIDDKHLSQTCADKISKEIEENRSELQSKQKELIGSMTISRNKDPINELTKESNNDRKLTKNIKENDASDVVHSEDIRKLNEVEIKIQEDYSDLESEDVFKNKSSDGQHHSLEPMNEINPIRLSSASLSRPNKSDENVKHHNKIDKVFNVALNETSTSGGDDNIKEHTKIIKTNDEGKLLVSFSIAKKSIESNKLKMSSRKISDNDYLDHVKIKSKNRTEILKRRNIEDIRLK</sequence>
<feature type="compositionally biased region" description="Basic and acidic residues" evidence="6">
    <location>
        <begin position="351"/>
        <end position="361"/>
    </location>
</feature>
<comment type="subcellular location">
    <subcellularLocation>
        <location evidence="1">Nucleus</location>
    </subcellularLocation>
</comment>
<dbReference type="PROSITE" id="PS51282">
    <property type="entry name" value="DWNN"/>
    <property type="match status" value="1"/>
</dbReference>
<dbReference type="InterPro" id="IPR001878">
    <property type="entry name" value="Znf_CCHC"/>
</dbReference>
<dbReference type="EMBL" id="JXLN01012972">
    <property type="protein sequence ID" value="KPM08981.1"/>
    <property type="molecule type" value="Genomic_DNA"/>
</dbReference>
<dbReference type="GO" id="GO:0005634">
    <property type="term" value="C:nucleus"/>
    <property type="evidence" value="ECO:0007669"/>
    <property type="project" value="UniProtKB-SubCell"/>
</dbReference>
<dbReference type="GO" id="GO:0016567">
    <property type="term" value="P:protein ubiquitination"/>
    <property type="evidence" value="ECO:0007669"/>
    <property type="project" value="InterPro"/>
</dbReference>
<dbReference type="GO" id="GO:0006397">
    <property type="term" value="P:mRNA processing"/>
    <property type="evidence" value="ECO:0007669"/>
    <property type="project" value="InterPro"/>
</dbReference>
<dbReference type="PROSITE" id="PS50158">
    <property type="entry name" value="ZF_CCHC"/>
    <property type="match status" value="1"/>
</dbReference>
<evidence type="ECO:0000256" key="1">
    <source>
        <dbReference type="ARBA" id="ARBA00004123"/>
    </source>
</evidence>
<dbReference type="SUPFAM" id="SSF57850">
    <property type="entry name" value="RING/U-box"/>
    <property type="match status" value="1"/>
</dbReference>
<dbReference type="InterPro" id="IPR036875">
    <property type="entry name" value="Znf_CCHC_sf"/>
</dbReference>
<evidence type="ECO:0000256" key="2">
    <source>
        <dbReference type="ARBA" id="ARBA00022723"/>
    </source>
</evidence>
<evidence type="ECO:0000256" key="5">
    <source>
        <dbReference type="ARBA" id="ARBA00023242"/>
    </source>
</evidence>
<feature type="compositionally biased region" description="Polar residues" evidence="6">
    <location>
        <begin position="277"/>
        <end position="294"/>
    </location>
</feature>
<dbReference type="SMART" id="SM01180">
    <property type="entry name" value="DWNN"/>
    <property type="match status" value="1"/>
</dbReference>
<feature type="compositionally biased region" description="Polar residues" evidence="6">
    <location>
        <begin position="382"/>
        <end position="396"/>
    </location>
</feature>
<evidence type="ECO:0000256" key="6">
    <source>
        <dbReference type="SAM" id="MobiDB-lite"/>
    </source>
</evidence>
<dbReference type="GO" id="GO:0003676">
    <property type="term" value="F:nucleic acid binding"/>
    <property type="evidence" value="ECO:0007669"/>
    <property type="project" value="InterPro"/>
</dbReference>
<dbReference type="SUPFAM" id="SSF57756">
    <property type="entry name" value="Retrovirus zinc finger-like domains"/>
    <property type="match status" value="1"/>
</dbReference>
<feature type="region of interest" description="Disordered" evidence="6">
    <location>
        <begin position="277"/>
        <end position="396"/>
    </location>
</feature>
<dbReference type="CDD" id="cd16620">
    <property type="entry name" value="vRING-HC-C4C4_RBBP6"/>
    <property type="match status" value="1"/>
</dbReference>
<protein>
    <recommendedName>
        <fullName evidence="9">E3 ubiquitin-protein ligase RBBP6</fullName>
    </recommendedName>
</protein>
<dbReference type="InterPro" id="IPR014891">
    <property type="entry name" value="DWNN_domain"/>
</dbReference>
<dbReference type="Pfam" id="PF08783">
    <property type="entry name" value="DWNN"/>
    <property type="match status" value="1"/>
</dbReference>
<feature type="compositionally biased region" description="Polar residues" evidence="6">
    <location>
        <begin position="330"/>
        <end position="349"/>
    </location>
</feature>
<dbReference type="Gene3D" id="4.10.60.10">
    <property type="entry name" value="Zinc finger, CCHC-type"/>
    <property type="match status" value="1"/>
</dbReference>
<evidence type="ECO:0000256" key="4">
    <source>
        <dbReference type="ARBA" id="ARBA00022833"/>
    </source>
</evidence>
<dbReference type="Proteomes" id="UP000616769">
    <property type="component" value="Unassembled WGS sequence"/>
</dbReference>
<evidence type="ECO:0008006" key="9">
    <source>
        <dbReference type="Google" id="ProtNLM"/>
    </source>
</evidence>
<dbReference type="AlphaFoldDB" id="A0A132ADB8"/>
<keyword evidence="4" id="KW-0862">Zinc</keyword>
<dbReference type="Pfam" id="PF13696">
    <property type="entry name" value="zf-CCHC_2"/>
    <property type="match status" value="1"/>
</dbReference>
<dbReference type="GO" id="GO:0008270">
    <property type="term" value="F:zinc ion binding"/>
    <property type="evidence" value="ECO:0007669"/>
    <property type="project" value="UniProtKB-KW"/>
</dbReference>
<evidence type="ECO:0000313" key="7">
    <source>
        <dbReference type="EMBL" id="KPM08981.1"/>
    </source>
</evidence>
<dbReference type="InterPro" id="IPR033489">
    <property type="entry name" value="RBBP6"/>
</dbReference>
<dbReference type="GO" id="GO:0006511">
    <property type="term" value="P:ubiquitin-dependent protein catabolic process"/>
    <property type="evidence" value="ECO:0007669"/>
    <property type="project" value="TreeGrafter"/>
</dbReference>
<dbReference type="Gene3D" id="3.10.20.90">
    <property type="entry name" value="Phosphatidylinositol 3-kinase Catalytic Subunit, Chain A, domain 1"/>
    <property type="match status" value="1"/>
</dbReference>
<dbReference type="Gene3D" id="3.30.40.10">
    <property type="entry name" value="Zinc/RING finger domain, C3HC4 (zinc finger)"/>
    <property type="match status" value="1"/>
</dbReference>
<feature type="compositionally biased region" description="Basic and acidic residues" evidence="6">
    <location>
        <begin position="312"/>
        <end position="329"/>
    </location>
</feature>